<dbReference type="KEGG" id="adv:DJ533_12080"/>
<dbReference type="InterPro" id="IPR036388">
    <property type="entry name" value="WH-like_DNA-bd_sf"/>
</dbReference>
<accession>A0A2S2FE53</accession>
<evidence type="ECO:0000313" key="2">
    <source>
        <dbReference type="EMBL" id="AWL29251.1"/>
    </source>
</evidence>
<reference evidence="2" key="1">
    <citation type="submission" date="2019-08" db="EMBL/GenBank/DDBJ databases">
        <title>The complete genome of Acinetobacter defluvii strain WCHAD010030.</title>
        <authorList>
            <person name="Hu Y."/>
            <person name="Qin J."/>
            <person name="Feng Y."/>
            <person name="Zong Z."/>
        </authorList>
    </citation>
    <scope>NUCLEOTIDE SEQUENCE</scope>
    <source>
        <strain evidence="2">WCHA30</strain>
    </source>
</reference>
<dbReference type="OrthoDB" id="3176605at2"/>
<organism evidence="2 3">
    <name type="scientific">Acinetobacter defluvii</name>
    <dbReference type="NCBI Taxonomy" id="1871111"/>
    <lineage>
        <taxon>Bacteria</taxon>
        <taxon>Pseudomonadati</taxon>
        <taxon>Pseudomonadota</taxon>
        <taxon>Gammaproteobacteria</taxon>
        <taxon>Moraxellales</taxon>
        <taxon>Moraxellaceae</taxon>
        <taxon>Acinetobacter</taxon>
    </lineage>
</organism>
<dbReference type="AlphaFoldDB" id="A0A2S2FE53"/>
<sequence>MSIAEVIPFRAPDPQVKEVVVDKEDKNNGYTPLPNFICDEGYLSALSGEAIKCLILLNRHINGFHVENKAIGEALIMKLTGFKDKRTVRRNMAELAKFKLIEIVKEKGKSSNYFLTFEKRITLKLVTLNDTSLEKKEYLKVVASNVPTSSKLVASHVTTLVASNVPTTSDIECTPVKEIYLKENIKKDEEEAQAKFQAQNRQLNFIEYHTSDREAISLKNLFQKYPAQVDFYDQAKMSFPDHSHEQIVTELRKLAQWSLSAANHMPQKWMNIWLGWMQKIPTQSEIAAAEARKQQKSQTQTPKAEKPKRVSRFGKYLKPQQPQQGEIYDV</sequence>
<dbReference type="EMBL" id="CP029397">
    <property type="protein sequence ID" value="AWL29251.1"/>
    <property type="molecule type" value="Genomic_DNA"/>
</dbReference>
<dbReference type="Proteomes" id="UP000245977">
    <property type="component" value="Chromosome"/>
</dbReference>
<name>A0A2S2FE53_9GAMM</name>
<evidence type="ECO:0000313" key="3">
    <source>
        <dbReference type="Proteomes" id="UP000245977"/>
    </source>
</evidence>
<protein>
    <submittedName>
        <fullName evidence="2">Uncharacterized protein</fullName>
    </submittedName>
</protein>
<dbReference type="STRING" id="1871111.GCA_001704615_01402"/>
<gene>
    <name evidence="2" type="ORF">DJ533_12080</name>
</gene>
<evidence type="ECO:0000256" key="1">
    <source>
        <dbReference type="SAM" id="MobiDB-lite"/>
    </source>
</evidence>
<proteinExistence type="predicted"/>
<dbReference type="Gene3D" id="1.10.10.10">
    <property type="entry name" value="Winged helix-like DNA-binding domain superfamily/Winged helix DNA-binding domain"/>
    <property type="match status" value="1"/>
</dbReference>
<keyword evidence="3" id="KW-1185">Reference proteome</keyword>
<dbReference type="RefSeq" id="WP_065992743.1">
    <property type="nucleotide sequence ID" value="NZ_CP029397.2"/>
</dbReference>
<feature type="region of interest" description="Disordered" evidence="1">
    <location>
        <begin position="286"/>
        <end position="330"/>
    </location>
</feature>